<keyword evidence="7" id="KW-1185">Reference proteome</keyword>
<comment type="similarity">
    <text evidence="1">Belongs to the TRAFAC class TrmE-Era-EngA-EngB-Septin-like GTPase superfamily. AIG1/Toc34/Toc159-like paraseptin GTPase family. IAN subfamily.</text>
</comment>
<dbReference type="PANTHER" id="PTHR10903">
    <property type="entry name" value="GTPASE, IMAP FAMILY MEMBER-RELATED"/>
    <property type="match status" value="1"/>
</dbReference>
<evidence type="ECO:0000313" key="7">
    <source>
        <dbReference type="Proteomes" id="UP000694427"/>
    </source>
</evidence>
<dbReference type="FunFam" id="3.40.50.300:FF:003364">
    <property type="entry name" value="Si:dkey-110g7.8"/>
    <property type="match status" value="1"/>
</dbReference>
<evidence type="ECO:0000256" key="3">
    <source>
        <dbReference type="ARBA" id="ARBA00023134"/>
    </source>
</evidence>
<dbReference type="Ensembl" id="ENSCCRT00010066398.1">
    <property type="protein sequence ID" value="ENSCCRP00010060548.1"/>
    <property type="gene ID" value="ENSCCRG00010025684.1"/>
</dbReference>
<proteinExistence type="inferred from homology"/>
<feature type="domain" description="AIG1-type G" evidence="5">
    <location>
        <begin position="9"/>
        <end position="202"/>
    </location>
</feature>
<feature type="region of interest" description="Disordered" evidence="4">
    <location>
        <begin position="552"/>
        <end position="573"/>
    </location>
</feature>
<evidence type="ECO:0000259" key="5">
    <source>
        <dbReference type="PROSITE" id="PS51720"/>
    </source>
</evidence>
<protein>
    <recommendedName>
        <fullName evidence="5">AIG1-type G domain-containing protein</fullName>
    </recommendedName>
</protein>
<organism evidence="6 7">
    <name type="scientific">Cyprinus carpio</name>
    <name type="common">Common carp</name>
    <dbReference type="NCBI Taxonomy" id="7962"/>
    <lineage>
        <taxon>Eukaryota</taxon>
        <taxon>Metazoa</taxon>
        <taxon>Chordata</taxon>
        <taxon>Craniata</taxon>
        <taxon>Vertebrata</taxon>
        <taxon>Euteleostomi</taxon>
        <taxon>Actinopterygii</taxon>
        <taxon>Neopterygii</taxon>
        <taxon>Teleostei</taxon>
        <taxon>Ostariophysi</taxon>
        <taxon>Cypriniformes</taxon>
        <taxon>Cyprinidae</taxon>
        <taxon>Cyprininae</taxon>
        <taxon>Cyprinus</taxon>
    </lineage>
</organism>
<dbReference type="PANTHER" id="PTHR10903:SF188">
    <property type="entry name" value="GTPASE IMAP FAMILY MEMBER 2-LIKE-RELATED"/>
    <property type="match status" value="1"/>
</dbReference>
<dbReference type="GO" id="GO:0005525">
    <property type="term" value="F:GTP binding"/>
    <property type="evidence" value="ECO:0007669"/>
    <property type="project" value="UniProtKB-KW"/>
</dbReference>
<name>A0A8C1LFR8_CYPCA</name>
<dbReference type="FunFam" id="3.40.50.300:FF:000366">
    <property type="entry name" value="GTPase, IMAP family member 2"/>
    <property type="match status" value="1"/>
</dbReference>
<dbReference type="InterPro" id="IPR006703">
    <property type="entry name" value="G_AIG1"/>
</dbReference>
<reference evidence="6" key="1">
    <citation type="submission" date="2025-08" db="UniProtKB">
        <authorList>
            <consortium name="Ensembl"/>
        </authorList>
    </citation>
    <scope>IDENTIFICATION</scope>
</reference>
<feature type="region of interest" description="Disordered" evidence="4">
    <location>
        <begin position="295"/>
        <end position="327"/>
    </location>
</feature>
<dbReference type="Gene3D" id="3.40.50.300">
    <property type="entry name" value="P-loop containing nucleotide triphosphate hydrolases"/>
    <property type="match status" value="2"/>
</dbReference>
<dbReference type="InterPro" id="IPR045058">
    <property type="entry name" value="GIMA/IAN/Toc"/>
</dbReference>
<evidence type="ECO:0000313" key="6">
    <source>
        <dbReference type="Ensembl" id="ENSCCRP00010060548.1"/>
    </source>
</evidence>
<dbReference type="PROSITE" id="PS51720">
    <property type="entry name" value="G_AIG1"/>
    <property type="match status" value="2"/>
</dbReference>
<evidence type="ECO:0000256" key="4">
    <source>
        <dbReference type="SAM" id="MobiDB-lite"/>
    </source>
</evidence>
<keyword evidence="2" id="KW-0547">Nucleotide-binding</keyword>
<reference evidence="6" key="2">
    <citation type="submission" date="2025-09" db="UniProtKB">
        <authorList>
            <consortium name="Ensembl"/>
        </authorList>
    </citation>
    <scope>IDENTIFICATION</scope>
</reference>
<dbReference type="Pfam" id="PF04548">
    <property type="entry name" value="AIG1"/>
    <property type="match status" value="2"/>
</dbReference>
<dbReference type="InterPro" id="IPR027417">
    <property type="entry name" value="P-loop_NTPase"/>
</dbReference>
<sequence>MASAYKGDSQELRIVLLGVSGAGKSSTANAILGREAFKESRTRESEKQTGRVEDRNISIIDTPGFFNSQLTDEEMKNEMMKSMYLCYPGPHLFLLVINLETFREEQRNLVEQVQENFGAQALKFTMVLFVGREKIPNKQWKLLMDSRRFQELVSHCRGQYHAFNSKNDIIPTHITKLLERIDEIIKQNDGQHYDIDIYLRAPIKCRKGKMKQEREIKVQETKQEQIQIARDTIHMHPVKEKGTRNVVTKKKDFISHVTKIERTELYVDRHSRDPQENKNDEEEVVKTSAKALRNCLEHKGETNTVQKPEKYRRRRCDQKKQQTETEQHPTQIVSECIQSRHTKPAQCTDLRIVMVGKTGAGKSATGNTILGQKTFKEELSTESVTVKCQQHQQTVEGRSISVIDTPGLFDTSISEEQLKNELVKCVEMSVPGPHAFLLVIRLDVRFTDEEKNTVKWIQKNFGEEAARYTIVLFTRGDQLKTSIEEFLIKNKQIGELVEQCKERYHVFNNTKEENRSQVTELLEKIHRMVKENGGEHYTNEMYQEAQRKIEEEEKRKREEEERQKLEEQEKIREEERNSLVNKMALLGTGVVVGAGAAVVVGGGTLGPVLISGAAAAGGAALTSVVKGETLSEAVMAGAAVVVGGGTLGPVLISGAAAAGGAALTSVVKGETLSEAVMAGAAAAGNAALKSVTSGASIPAALMGATSKKSSFF</sequence>
<evidence type="ECO:0000256" key="2">
    <source>
        <dbReference type="ARBA" id="ARBA00022741"/>
    </source>
</evidence>
<accession>A0A8C1LFR8</accession>
<dbReference type="Proteomes" id="UP000694427">
    <property type="component" value="Unplaced"/>
</dbReference>
<feature type="domain" description="AIG1-type G" evidence="5">
    <location>
        <begin position="347"/>
        <end position="546"/>
    </location>
</feature>
<evidence type="ECO:0000256" key="1">
    <source>
        <dbReference type="ARBA" id="ARBA00008535"/>
    </source>
</evidence>
<dbReference type="AlphaFoldDB" id="A0A8C1LFR8"/>
<dbReference type="SUPFAM" id="SSF52540">
    <property type="entry name" value="P-loop containing nucleoside triphosphate hydrolases"/>
    <property type="match status" value="2"/>
</dbReference>
<feature type="compositionally biased region" description="Basic and acidic residues" evidence="4">
    <location>
        <begin position="318"/>
        <end position="327"/>
    </location>
</feature>
<keyword evidence="3" id="KW-0342">GTP-binding</keyword>
<dbReference type="CDD" id="cd01852">
    <property type="entry name" value="AIG1"/>
    <property type="match status" value="1"/>
</dbReference>